<sequence length="414" mass="43916">MSTSPDVVVVGAGLAGLTCARTLQEAGVEVRVLEAADAVGGRVRTDEVDGFLLDRGFQLLNPAYPMLQAHVDLASLRLQPFRAGLAAKSDRSDTLLVMADPRREPQLIGQTMRSGKLHPSSLALLARWAAPALRADWAMPSGRRDVSRRQSMDAAGLHGPLRRVVDTFLSGVLLEDDGSTSTAFTLMLTRMFALGRPALPEKGMQALPEQLAAGLHTPVELGTEVTSVGPGSVRTAGGEEIIPELVVVATGAEAAAGLTGHEAPAGKGVTTHWFAVPEAPMDQALLVIDQRETRGPVVNTAVMSNAAPSYAPPGRHLVQASSLLRAGREPVEDRTVLSQLSGIYGVPTRDWELLRRDDIPYALPAQPAPFQERTALEVEPGLILAGDHLDTGSIQGAMVSGQRAAEGYLRRRSV</sequence>
<feature type="domain" description="Amine oxidase" evidence="1">
    <location>
        <begin position="14"/>
        <end position="406"/>
    </location>
</feature>
<dbReference type="RefSeq" id="WP_066639005.1">
    <property type="nucleotide sequence ID" value="NZ_CP014989.1"/>
</dbReference>
<dbReference type="Proteomes" id="UP000092482">
    <property type="component" value="Chromosome"/>
</dbReference>
<keyword evidence="3" id="KW-1185">Reference proteome</keyword>
<dbReference type="InterPro" id="IPR002937">
    <property type="entry name" value="Amino_oxidase"/>
</dbReference>
<evidence type="ECO:0000313" key="2">
    <source>
        <dbReference type="EMBL" id="ANS79160.1"/>
    </source>
</evidence>
<proteinExistence type="predicted"/>
<dbReference type="AlphaFoldDB" id="A0A1B1NCH6"/>
<dbReference type="InterPro" id="IPR036188">
    <property type="entry name" value="FAD/NAD-bd_sf"/>
</dbReference>
<dbReference type="SUPFAM" id="SSF51905">
    <property type="entry name" value="FAD/NAD(P)-binding domain"/>
    <property type="match status" value="1"/>
</dbReference>
<evidence type="ECO:0000259" key="1">
    <source>
        <dbReference type="Pfam" id="PF01593"/>
    </source>
</evidence>
<dbReference type="Pfam" id="PF01593">
    <property type="entry name" value="Amino_oxidase"/>
    <property type="match status" value="1"/>
</dbReference>
<dbReference type="GO" id="GO:0016491">
    <property type="term" value="F:oxidoreductase activity"/>
    <property type="evidence" value="ECO:0007669"/>
    <property type="project" value="InterPro"/>
</dbReference>
<dbReference type="EMBL" id="CP014989">
    <property type="protein sequence ID" value="ANS79160.1"/>
    <property type="molecule type" value="Genomic_DNA"/>
</dbReference>
<dbReference type="OrthoDB" id="9767561at2"/>
<accession>A0A1B1NCH6</accession>
<dbReference type="STRING" id="1758689.SGUI_1764"/>
<reference evidence="2 3" key="1">
    <citation type="submission" date="2016-03" db="EMBL/GenBank/DDBJ databases">
        <title>Shallow-sea hydrothermal system.</title>
        <authorList>
            <person name="Tang K."/>
        </authorList>
    </citation>
    <scope>NUCLEOTIDE SEQUENCE [LARGE SCALE GENOMIC DNA]</scope>
    <source>
        <strain evidence="2 3">JLT9</strain>
    </source>
</reference>
<protein>
    <submittedName>
        <fullName evidence="2">Oxidoreductase</fullName>
    </submittedName>
</protein>
<name>A0A1B1NCH6_9MICO</name>
<dbReference type="Gene3D" id="3.50.50.60">
    <property type="entry name" value="FAD/NAD(P)-binding domain"/>
    <property type="match status" value="1"/>
</dbReference>
<evidence type="ECO:0000313" key="3">
    <source>
        <dbReference type="Proteomes" id="UP000092482"/>
    </source>
</evidence>
<dbReference type="PATRIC" id="fig|1758689.4.peg.1828"/>
<organism evidence="2 3">
    <name type="scientific">Serinicoccus hydrothermalis</name>
    <dbReference type="NCBI Taxonomy" id="1758689"/>
    <lineage>
        <taxon>Bacteria</taxon>
        <taxon>Bacillati</taxon>
        <taxon>Actinomycetota</taxon>
        <taxon>Actinomycetes</taxon>
        <taxon>Micrococcales</taxon>
        <taxon>Ornithinimicrobiaceae</taxon>
        <taxon>Serinicoccus</taxon>
    </lineage>
</organism>
<gene>
    <name evidence="2" type="ORF">SGUI_1764</name>
</gene>
<dbReference type="PANTHER" id="PTHR42841">
    <property type="entry name" value="AMINE OXIDASE"/>
    <property type="match status" value="1"/>
</dbReference>
<dbReference type="KEGG" id="serj:SGUI_1764"/>